<feature type="compositionally biased region" description="Basic residues" evidence="1">
    <location>
        <begin position="131"/>
        <end position="166"/>
    </location>
</feature>
<protein>
    <submittedName>
        <fullName evidence="2">Potassium channel protein</fullName>
    </submittedName>
</protein>
<accession>A0A6J4SWF7</accession>
<feature type="compositionally biased region" description="Basic and acidic residues" evidence="1">
    <location>
        <begin position="99"/>
        <end position="113"/>
    </location>
</feature>
<dbReference type="GO" id="GO:0034220">
    <property type="term" value="P:monoatomic ion transmembrane transport"/>
    <property type="evidence" value="ECO:0007669"/>
    <property type="project" value="UniProtKB-KW"/>
</dbReference>
<proteinExistence type="predicted"/>
<feature type="compositionally biased region" description="Low complexity" evidence="1">
    <location>
        <begin position="24"/>
        <end position="41"/>
    </location>
</feature>
<reference evidence="2" key="1">
    <citation type="submission" date="2020-02" db="EMBL/GenBank/DDBJ databases">
        <authorList>
            <person name="Meier V. D."/>
        </authorList>
    </citation>
    <scope>NUCLEOTIDE SEQUENCE</scope>
    <source>
        <strain evidence="2">AVDCRST_MAG05</strain>
    </source>
</reference>
<keyword evidence="2" id="KW-0813">Transport</keyword>
<feature type="non-terminal residue" evidence="2">
    <location>
        <position position="166"/>
    </location>
</feature>
<keyword evidence="2" id="KW-0406">Ion transport</keyword>
<evidence type="ECO:0000313" key="2">
    <source>
        <dbReference type="EMBL" id="CAA9507438.1"/>
    </source>
</evidence>
<gene>
    <name evidence="2" type="ORF">AVDCRST_MAG05-2815</name>
</gene>
<feature type="compositionally biased region" description="Basic residues" evidence="1">
    <location>
        <begin position="1"/>
        <end position="15"/>
    </location>
</feature>
<evidence type="ECO:0000256" key="1">
    <source>
        <dbReference type="SAM" id="MobiDB-lite"/>
    </source>
</evidence>
<feature type="region of interest" description="Disordered" evidence="1">
    <location>
        <begin position="1"/>
        <end position="166"/>
    </location>
</feature>
<name>A0A6J4SWF7_9ACTN</name>
<keyword evidence="2" id="KW-0407">Ion channel</keyword>
<feature type="compositionally biased region" description="Basic and acidic residues" evidence="1">
    <location>
        <begin position="51"/>
        <end position="69"/>
    </location>
</feature>
<feature type="non-terminal residue" evidence="2">
    <location>
        <position position="1"/>
    </location>
</feature>
<sequence>ALLRRRPRPRGRRHRERDGRDALPARALGAPRRPPHRGLLATAGRAAPGDGVRDHRRLRDGDGLDRGEGRGGPPRPLCRPRRVRRDRAEAHRLARLPRRRQDPRSPPARDRDRHVRPRRQPNRALDLPPPRHLHAQGRRLPARHRRPRGPRAPRRPLRPKAGRPGV</sequence>
<organism evidence="2">
    <name type="scientific">uncultured Rubrobacteraceae bacterium</name>
    <dbReference type="NCBI Taxonomy" id="349277"/>
    <lineage>
        <taxon>Bacteria</taxon>
        <taxon>Bacillati</taxon>
        <taxon>Actinomycetota</taxon>
        <taxon>Rubrobacteria</taxon>
        <taxon>Rubrobacterales</taxon>
        <taxon>Rubrobacteraceae</taxon>
        <taxon>environmental samples</taxon>
    </lineage>
</organism>
<dbReference type="AlphaFoldDB" id="A0A6J4SWF7"/>
<dbReference type="EMBL" id="CADCVM010000310">
    <property type="protein sequence ID" value="CAA9507438.1"/>
    <property type="molecule type" value="Genomic_DNA"/>
</dbReference>